<dbReference type="InterPro" id="IPR011701">
    <property type="entry name" value="MFS"/>
</dbReference>
<name>A0A1L3JCZ1_9SPHN</name>
<feature type="transmembrane region" description="Helical" evidence="7">
    <location>
        <begin position="177"/>
        <end position="196"/>
    </location>
</feature>
<dbReference type="AlphaFoldDB" id="A0A1L3JCZ1"/>
<comment type="subcellular location">
    <subcellularLocation>
        <location evidence="1">Cell membrane</location>
        <topology evidence="1">Multi-pass membrane protein</topology>
    </subcellularLocation>
</comment>
<dbReference type="InterPro" id="IPR036259">
    <property type="entry name" value="MFS_trans_sf"/>
</dbReference>
<keyword evidence="5 7" id="KW-1133">Transmembrane helix</keyword>
<keyword evidence="4 7" id="KW-0812">Transmembrane</keyword>
<evidence type="ECO:0000256" key="5">
    <source>
        <dbReference type="ARBA" id="ARBA00022989"/>
    </source>
</evidence>
<evidence type="ECO:0000256" key="4">
    <source>
        <dbReference type="ARBA" id="ARBA00022692"/>
    </source>
</evidence>
<dbReference type="GO" id="GO:0005886">
    <property type="term" value="C:plasma membrane"/>
    <property type="evidence" value="ECO:0007669"/>
    <property type="project" value="UniProtKB-SubCell"/>
</dbReference>
<dbReference type="EMBL" id="CP018154">
    <property type="protein sequence ID" value="APG63011.1"/>
    <property type="molecule type" value="Genomic_DNA"/>
</dbReference>
<feature type="transmembrane region" description="Helical" evidence="7">
    <location>
        <begin position="262"/>
        <end position="282"/>
    </location>
</feature>
<feature type="transmembrane region" description="Helical" evidence="7">
    <location>
        <begin position="84"/>
        <end position="105"/>
    </location>
</feature>
<keyword evidence="3" id="KW-1003">Cell membrane</keyword>
<dbReference type="CDD" id="cd06173">
    <property type="entry name" value="MFS_MefA_like"/>
    <property type="match status" value="1"/>
</dbReference>
<accession>A0A1L3JCZ1</accession>
<dbReference type="SUPFAM" id="SSF103473">
    <property type="entry name" value="MFS general substrate transporter"/>
    <property type="match status" value="1"/>
</dbReference>
<keyword evidence="6 7" id="KW-0472">Membrane</keyword>
<feature type="transmembrane region" description="Helical" evidence="7">
    <location>
        <begin position="294"/>
        <end position="323"/>
    </location>
</feature>
<evidence type="ECO:0000313" key="9">
    <source>
        <dbReference type="Proteomes" id="UP000242561"/>
    </source>
</evidence>
<dbReference type="RefSeq" id="WP_072559663.1">
    <property type="nucleotide sequence ID" value="NZ_CP018154.1"/>
</dbReference>
<dbReference type="PANTHER" id="PTHR23513">
    <property type="entry name" value="INTEGRAL MEMBRANE EFFLUX PROTEIN-RELATED"/>
    <property type="match status" value="1"/>
</dbReference>
<dbReference type="PANTHER" id="PTHR23513:SF9">
    <property type="entry name" value="ENTEROBACTIN EXPORTER ENTS"/>
    <property type="match status" value="1"/>
</dbReference>
<evidence type="ECO:0000256" key="1">
    <source>
        <dbReference type="ARBA" id="ARBA00004651"/>
    </source>
</evidence>
<dbReference type="OrthoDB" id="7283966at2"/>
<dbReference type="Proteomes" id="UP000242561">
    <property type="component" value="Chromosome"/>
</dbReference>
<dbReference type="STRING" id="1913578.LPB140_09675"/>
<feature type="transmembrane region" description="Helical" evidence="7">
    <location>
        <begin position="111"/>
        <end position="136"/>
    </location>
</feature>
<feature type="transmembrane region" description="Helical" evidence="7">
    <location>
        <begin position="148"/>
        <end position="171"/>
    </location>
</feature>
<dbReference type="Pfam" id="PF07690">
    <property type="entry name" value="MFS_1"/>
    <property type="match status" value="1"/>
</dbReference>
<dbReference type="KEGG" id="sphl:LPB140_09675"/>
<evidence type="ECO:0000256" key="2">
    <source>
        <dbReference type="ARBA" id="ARBA00022448"/>
    </source>
</evidence>
<dbReference type="Gene3D" id="1.20.1250.20">
    <property type="entry name" value="MFS general substrate transporter like domains"/>
    <property type="match status" value="1"/>
</dbReference>
<reference evidence="8 9" key="1">
    <citation type="submission" date="2016-11" db="EMBL/GenBank/DDBJ databases">
        <title>Sphingorhabdus sp. LPB0140, isolated from marine environment.</title>
        <authorList>
            <person name="Kim E."/>
            <person name="Yi H."/>
        </authorList>
    </citation>
    <scope>NUCLEOTIDE SEQUENCE [LARGE SCALE GENOMIC DNA]</scope>
    <source>
        <strain evidence="8 9">LPB0140</strain>
    </source>
</reference>
<keyword evidence="9" id="KW-1185">Reference proteome</keyword>
<dbReference type="GO" id="GO:0022857">
    <property type="term" value="F:transmembrane transporter activity"/>
    <property type="evidence" value="ECO:0007669"/>
    <property type="project" value="InterPro"/>
</dbReference>
<evidence type="ECO:0000256" key="7">
    <source>
        <dbReference type="SAM" id="Phobius"/>
    </source>
</evidence>
<evidence type="ECO:0000313" key="8">
    <source>
        <dbReference type="EMBL" id="APG63011.1"/>
    </source>
</evidence>
<proteinExistence type="predicted"/>
<feature type="transmembrane region" description="Helical" evidence="7">
    <location>
        <begin position="51"/>
        <end position="77"/>
    </location>
</feature>
<evidence type="ECO:0000256" key="3">
    <source>
        <dbReference type="ARBA" id="ARBA00022475"/>
    </source>
</evidence>
<organism evidence="8 9">
    <name type="scientific">Sphingorhabdus lutea</name>
    <dbReference type="NCBI Taxonomy" id="1913578"/>
    <lineage>
        <taxon>Bacteria</taxon>
        <taxon>Pseudomonadati</taxon>
        <taxon>Pseudomonadota</taxon>
        <taxon>Alphaproteobacteria</taxon>
        <taxon>Sphingomonadales</taxon>
        <taxon>Sphingomonadaceae</taxon>
        <taxon>Sphingorhabdus</taxon>
    </lineage>
</organism>
<gene>
    <name evidence="8" type="ORF">LPB140_09675</name>
</gene>
<feature type="transmembrane region" description="Helical" evidence="7">
    <location>
        <begin position="226"/>
        <end position="250"/>
    </location>
</feature>
<feature type="transmembrane region" description="Helical" evidence="7">
    <location>
        <begin position="372"/>
        <end position="397"/>
    </location>
</feature>
<protein>
    <submittedName>
        <fullName evidence="8">MFS transporter</fullName>
    </submittedName>
</protein>
<feature type="transmembrane region" description="Helical" evidence="7">
    <location>
        <begin position="21"/>
        <end position="39"/>
    </location>
</feature>
<keyword evidence="2" id="KW-0813">Transport</keyword>
<sequence>MTTSPHPFTIPNFRAYWFARLASMLALYSMMLILNWQAYNIARETMGIGGASARLGLIGLLQFAPLFVLTPLVGWVADRMDRRLVARIVLAGQAGIAALLAYLTYMDALTLGWIYGLAILMGIARAFIGPAFGALAPNLVPKESLPTAIAISTIAWQAGMLIGPAMAGPLFQIYAPLPYMVSTILYLLSLCAMLMIGEVPRSIIDKGRGPIAQIADGMKYVWHNKLVLGVITLDLFAVFLAGSTALIPVFARDILQVGADGLSWMAASPAAGALIIASIFSFRPIRHNVGNKMLGAVFIFGAATIIFGFSQSLILSMLCLMVAGGADMFSVYVRGSLIQLNTPDDKRGRVGAVSQLTISASNELGDAFSGGLAAIIGPVAAVISGGAGALIITAAWMRVFPQIGAAKNFNASQEVLDAEPEHTKTGDKE</sequence>
<evidence type="ECO:0000256" key="6">
    <source>
        <dbReference type="ARBA" id="ARBA00023136"/>
    </source>
</evidence>